<organism evidence="2 3">
    <name type="scientific">Colletotrichum chrysophilum</name>
    <dbReference type="NCBI Taxonomy" id="1836956"/>
    <lineage>
        <taxon>Eukaryota</taxon>
        <taxon>Fungi</taxon>
        <taxon>Dikarya</taxon>
        <taxon>Ascomycota</taxon>
        <taxon>Pezizomycotina</taxon>
        <taxon>Sordariomycetes</taxon>
        <taxon>Hypocreomycetidae</taxon>
        <taxon>Glomerellales</taxon>
        <taxon>Glomerellaceae</taxon>
        <taxon>Colletotrichum</taxon>
        <taxon>Colletotrichum gloeosporioides species complex</taxon>
    </lineage>
</organism>
<name>A0AAD9EM32_9PEZI</name>
<keyword evidence="3" id="KW-1185">Reference proteome</keyword>
<sequence>METLLSCHLILTPQHLVGECGLELHKAPLPCRINARLCDYRMHLRYDPRIKRSQGQVSLRDSLILILAVPGNPCRGDPRRKLGGSRVVPRLNRAGIVSPRATRNPTFHWPSVASGLTPKYFKRTHSQGNKTPVPSSWNWDICVVADEHLGEIAPPIDNSIISDHLQSMIGRAIITTVARGTAEFQLRIRCRNVGPGQGICLMGPSNSGTAHRRIRTRASGRRCEPTGHTKSTDPLRVPVRTSPRSHTRLGCARGNRPTVLKDSETNW</sequence>
<gene>
    <name evidence="2" type="ORF">CCHR01_04059</name>
</gene>
<dbReference type="EMBL" id="JAQOWY010000057">
    <property type="protein sequence ID" value="KAK1853323.1"/>
    <property type="molecule type" value="Genomic_DNA"/>
</dbReference>
<dbReference type="Proteomes" id="UP001243330">
    <property type="component" value="Unassembled WGS sequence"/>
</dbReference>
<reference evidence="2" key="1">
    <citation type="submission" date="2023-01" db="EMBL/GenBank/DDBJ databases">
        <title>Colletotrichum chrysophilum M932 genome sequence.</title>
        <authorList>
            <person name="Baroncelli R."/>
        </authorList>
    </citation>
    <scope>NUCLEOTIDE SEQUENCE</scope>
    <source>
        <strain evidence="2">M932</strain>
    </source>
</reference>
<evidence type="ECO:0000313" key="3">
    <source>
        <dbReference type="Proteomes" id="UP001243330"/>
    </source>
</evidence>
<proteinExistence type="predicted"/>
<evidence type="ECO:0000256" key="1">
    <source>
        <dbReference type="SAM" id="MobiDB-lite"/>
    </source>
</evidence>
<protein>
    <submittedName>
        <fullName evidence="2">Uncharacterized protein</fullName>
    </submittedName>
</protein>
<feature type="region of interest" description="Disordered" evidence="1">
    <location>
        <begin position="204"/>
        <end position="267"/>
    </location>
</feature>
<accession>A0AAD9EM32</accession>
<feature type="compositionally biased region" description="Basic residues" evidence="1">
    <location>
        <begin position="210"/>
        <end position="220"/>
    </location>
</feature>
<feature type="compositionally biased region" description="Basic and acidic residues" evidence="1">
    <location>
        <begin position="221"/>
        <end position="233"/>
    </location>
</feature>
<evidence type="ECO:0000313" key="2">
    <source>
        <dbReference type="EMBL" id="KAK1853323.1"/>
    </source>
</evidence>
<dbReference type="AlphaFoldDB" id="A0AAD9EM32"/>
<comment type="caution">
    <text evidence="2">The sequence shown here is derived from an EMBL/GenBank/DDBJ whole genome shotgun (WGS) entry which is preliminary data.</text>
</comment>